<name>W5XZE9_9CORY</name>
<dbReference type="EMBL" id="CP004353">
    <property type="protein sequence ID" value="AHI22074.1"/>
    <property type="molecule type" value="Genomic_DNA"/>
</dbReference>
<dbReference type="AlphaFoldDB" id="W5XZE9"/>
<evidence type="ECO:0000313" key="1">
    <source>
        <dbReference type="EMBL" id="AHI22074.1"/>
    </source>
</evidence>
<evidence type="ECO:0000313" key="2">
    <source>
        <dbReference type="Proteomes" id="UP000019222"/>
    </source>
</evidence>
<sequence>MTYAAIAAQLELNANTVKTWCRRARITPDPTIPPVDNPLGVWCLHCGAPITGTRPAKFCSQQCRRTWWHARPEKINRRAFYQFTCPHCGAVFSAYGNKHRVYCSHACYIRHRFGTKGGRP</sequence>
<dbReference type="HOGENOM" id="CLU_129757_0_0_11"/>
<gene>
    <name evidence="1" type="ORF">B843_03415</name>
</gene>
<keyword evidence="2" id="KW-1185">Reference proteome</keyword>
<organism evidence="1 2">
    <name type="scientific">Corynebacterium vitaeruminis DSM 20294</name>
    <dbReference type="NCBI Taxonomy" id="1224164"/>
    <lineage>
        <taxon>Bacteria</taxon>
        <taxon>Bacillati</taxon>
        <taxon>Actinomycetota</taxon>
        <taxon>Actinomycetes</taxon>
        <taxon>Mycobacteriales</taxon>
        <taxon>Corynebacteriaceae</taxon>
        <taxon>Corynebacterium</taxon>
    </lineage>
</organism>
<dbReference type="STRING" id="1224164.B843_03415"/>
<accession>W5XZE9</accession>
<dbReference type="KEGG" id="cvt:B843_03415"/>
<dbReference type="Proteomes" id="UP000019222">
    <property type="component" value="Chromosome"/>
</dbReference>
<dbReference type="eggNOG" id="COG1961">
    <property type="taxonomic scope" value="Bacteria"/>
</dbReference>
<dbReference type="PATRIC" id="fig|1224164.3.peg.678"/>
<protein>
    <recommendedName>
        <fullName evidence="3">RNA polymerase subunit sigma-70</fullName>
    </recommendedName>
</protein>
<proteinExistence type="predicted"/>
<reference evidence="1 2" key="1">
    <citation type="submission" date="2013-02" db="EMBL/GenBank/DDBJ databases">
        <title>The complete genome sequence of Corynebacterium vitaeruminis DSM 20294.</title>
        <authorList>
            <person name="Ruckert C."/>
            <person name="Albersmeier A."/>
            <person name="Kalinowski J."/>
        </authorList>
    </citation>
    <scope>NUCLEOTIDE SEQUENCE [LARGE SCALE GENOMIC DNA]</scope>
    <source>
        <strain evidence="2">ATCC 10234</strain>
    </source>
</reference>
<evidence type="ECO:0008006" key="3">
    <source>
        <dbReference type="Google" id="ProtNLM"/>
    </source>
</evidence>